<comment type="caution">
    <text evidence="3">The sequence shown here is derived from an EMBL/GenBank/DDBJ whole genome shotgun (WGS) entry which is preliminary data.</text>
</comment>
<dbReference type="PANTHER" id="PTHR42928">
    <property type="entry name" value="TRICARBOXYLATE-BINDING PROTEIN"/>
    <property type="match status" value="1"/>
</dbReference>
<dbReference type="AlphaFoldDB" id="A0AAF1JXV0"/>
<dbReference type="Gene3D" id="3.40.190.10">
    <property type="entry name" value="Periplasmic binding protein-like II"/>
    <property type="match status" value="1"/>
</dbReference>
<dbReference type="RefSeq" id="WP_211874990.1">
    <property type="nucleotide sequence ID" value="NZ_JAAEDH010000015.1"/>
</dbReference>
<feature type="signal peptide" evidence="2">
    <location>
        <begin position="1"/>
        <end position="25"/>
    </location>
</feature>
<keyword evidence="2" id="KW-0732">Signal</keyword>
<gene>
    <name evidence="3" type="ORF">GXW79_13775</name>
</gene>
<evidence type="ECO:0000313" key="3">
    <source>
        <dbReference type="EMBL" id="MBR0656147.1"/>
    </source>
</evidence>
<dbReference type="EMBL" id="JAAEDH010000015">
    <property type="protein sequence ID" value="MBR0656147.1"/>
    <property type="molecule type" value="Genomic_DNA"/>
</dbReference>
<accession>A0AAF1JXV0</accession>
<dbReference type="InterPro" id="IPR006311">
    <property type="entry name" value="TAT_signal"/>
</dbReference>
<keyword evidence="4" id="KW-1185">Reference proteome</keyword>
<evidence type="ECO:0000256" key="1">
    <source>
        <dbReference type="ARBA" id="ARBA00006987"/>
    </source>
</evidence>
<dbReference type="Proteomes" id="UP001196068">
    <property type="component" value="Unassembled WGS sequence"/>
</dbReference>
<organism evidence="3 4">
    <name type="scientific">Plastoroseomonas arctica</name>
    <dbReference type="NCBI Taxonomy" id="1509237"/>
    <lineage>
        <taxon>Bacteria</taxon>
        <taxon>Pseudomonadati</taxon>
        <taxon>Pseudomonadota</taxon>
        <taxon>Alphaproteobacteria</taxon>
        <taxon>Acetobacterales</taxon>
        <taxon>Acetobacteraceae</taxon>
        <taxon>Plastoroseomonas</taxon>
    </lineage>
</organism>
<evidence type="ECO:0000256" key="2">
    <source>
        <dbReference type="SAM" id="SignalP"/>
    </source>
</evidence>
<dbReference type="Gene3D" id="3.40.190.150">
    <property type="entry name" value="Bordetella uptake gene, domain 1"/>
    <property type="match status" value="1"/>
</dbReference>
<feature type="chain" id="PRO_5042002191" evidence="2">
    <location>
        <begin position="26"/>
        <end position="323"/>
    </location>
</feature>
<protein>
    <submittedName>
        <fullName evidence="3">Tripartite tricarboxylate transporter substrate binding protein</fullName>
    </submittedName>
</protein>
<dbReference type="PANTHER" id="PTHR42928:SF5">
    <property type="entry name" value="BLR1237 PROTEIN"/>
    <property type="match status" value="1"/>
</dbReference>
<proteinExistence type="inferred from homology"/>
<evidence type="ECO:0000313" key="4">
    <source>
        <dbReference type="Proteomes" id="UP001196068"/>
    </source>
</evidence>
<dbReference type="PROSITE" id="PS51318">
    <property type="entry name" value="TAT"/>
    <property type="match status" value="1"/>
</dbReference>
<name>A0AAF1JXV0_9PROT</name>
<reference evidence="3" key="1">
    <citation type="submission" date="2020-01" db="EMBL/GenBank/DDBJ databases">
        <authorList>
            <person name="Rat A."/>
        </authorList>
    </citation>
    <scope>NUCLEOTIDE SEQUENCE</scope>
    <source>
        <strain evidence="3">LMG 28251</strain>
    </source>
</reference>
<sequence length="323" mass="35112">MPHPFPRRSLLAGAAGATLAAPALAQREFPSRPIRLIVPWLASAAADIQLRGLAQIATRHLGQPVIIENRAGASGILGAQLLANENQGDGYLLTQMHNSAMRVPFMMQRAPYDLLRDFTFVIRLVGYSYGVVVRPESPWQTWQQFAEHVKANPGKVSFGTAGVGTTQHIVMEQAARIAGFDWVHVPFRGGGDDVQALLGGNLDAVASSSLWAEMVQAGQLRLLVSFGEERIGRFPQVPTLRECGINIAHVSPYGLVGPKRMDPGVVRVLHDALHRALIDPEHAALIARMDMPLAYLNSADYAASMPVAVEEQRAIVRDLGLRM</sequence>
<dbReference type="InterPro" id="IPR005064">
    <property type="entry name" value="BUG"/>
</dbReference>
<dbReference type="CDD" id="cd07012">
    <property type="entry name" value="PBP2_Bug_TTT"/>
    <property type="match status" value="1"/>
</dbReference>
<reference evidence="3" key="2">
    <citation type="journal article" date="2021" name="Syst. Appl. Microbiol.">
        <title>Roseomonas hellenica sp. nov., isolated from roots of wild-growing Alkanna tinctoria.</title>
        <authorList>
            <person name="Rat A."/>
            <person name="Naranjo H.D."/>
            <person name="Lebbe L."/>
            <person name="Cnockaert M."/>
            <person name="Krigas N."/>
            <person name="Grigoriadou K."/>
            <person name="Maloupa E."/>
            <person name="Willems A."/>
        </authorList>
    </citation>
    <scope>NUCLEOTIDE SEQUENCE</scope>
    <source>
        <strain evidence="3">LMG 28251</strain>
    </source>
</reference>
<dbReference type="PIRSF" id="PIRSF017082">
    <property type="entry name" value="YflP"/>
    <property type="match status" value="1"/>
</dbReference>
<dbReference type="InterPro" id="IPR042100">
    <property type="entry name" value="Bug_dom1"/>
</dbReference>
<comment type="similarity">
    <text evidence="1">Belongs to the UPF0065 (bug) family.</text>
</comment>
<dbReference type="Pfam" id="PF03401">
    <property type="entry name" value="TctC"/>
    <property type="match status" value="1"/>
</dbReference>
<dbReference type="SUPFAM" id="SSF53850">
    <property type="entry name" value="Periplasmic binding protein-like II"/>
    <property type="match status" value="1"/>
</dbReference>